<evidence type="ECO:0000313" key="2">
    <source>
        <dbReference type="EMBL" id="WAR12659.1"/>
    </source>
</evidence>
<reference evidence="2" key="1">
    <citation type="submission" date="2022-11" db="EMBL/GenBank/DDBJ databases">
        <title>Centuries of genome instability and evolution in soft-shell clam transmissible cancer (bioRxiv).</title>
        <authorList>
            <person name="Hart S.F.M."/>
            <person name="Yonemitsu M.A."/>
            <person name="Giersch R.M."/>
            <person name="Beal B.F."/>
            <person name="Arriagada G."/>
            <person name="Davis B.W."/>
            <person name="Ostrander E.A."/>
            <person name="Goff S.P."/>
            <person name="Metzger M.J."/>
        </authorList>
    </citation>
    <scope>NUCLEOTIDE SEQUENCE</scope>
    <source>
        <strain evidence="2">MELC-2E11</strain>
        <tissue evidence="2">Siphon/mantle</tissue>
    </source>
</reference>
<proteinExistence type="predicted"/>
<evidence type="ECO:0000313" key="3">
    <source>
        <dbReference type="Proteomes" id="UP001164746"/>
    </source>
</evidence>
<sequence length="152" mass="17388">MNPNCDNDPETDYPNVNLAQNNNAGHARDDPMQAFEHLRNIDGMRNNWTTDYYSYGPQPKCPQCGNSAYLYFNKSIDSIRFFKRKGRRPAPNPNVNALHRKACRGKFVLVGFKGNGRNRNNSDAENRQILSDAIAIYEPLKSFNGHFVFEKS</sequence>
<protein>
    <submittedName>
        <fullName evidence="2">Uncharacterized protein</fullName>
    </submittedName>
</protein>
<accession>A0ABY7EU72</accession>
<gene>
    <name evidence="2" type="ORF">MAR_026839</name>
</gene>
<dbReference type="Proteomes" id="UP001164746">
    <property type="component" value="Chromosome 8"/>
</dbReference>
<organism evidence="2 3">
    <name type="scientific">Mya arenaria</name>
    <name type="common">Soft-shell clam</name>
    <dbReference type="NCBI Taxonomy" id="6604"/>
    <lineage>
        <taxon>Eukaryota</taxon>
        <taxon>Metazoa</taxon>
        <taxon>Spiralia</taxon>
        <taxon>Lophotrochozoa</taxon>
        <taxon>Mollusca</taxon>
        <taxon>Bivalvia</taxon>
        <taxon>Autobranchia</taxon>
        <taxon>Heteroconchia</taxon>
        <taxon>Euheterodonta</taxon>
        <taxon>Imparidentia</taxon>
        <taxon>Neoheterodontei</taxon>
        <taxon>Myida</taxon>
        <taxon>Myoidea</taxon>
        <taxon>Myidae</taxon>
        <taxon>Mya</taxon>
    </lineage>
</organism>
<feature type="region of interest" description="Disordered" evidence="1">
    <location>
        <begin position="1"/>
        <end position="29"/>
    </location>
</feature>
<keyword evidence="3" id="KW-1185">Reference proteome</keyword>
<evidence type="ECO:0000256" key="1">
    <source>
        <dbReference type="SAM" id="MobiDB-lite"/>
    </source>
</evidence>
<name>A0ABY7EU72_MYAAR</name>
<dbReference type="EMBL" id="CP111019">
    <property type="protein sequence ID" value="WAR12659.1"/>
    <property type="molecule type" value="Genomic_DNA"/>
</dbReference>